<dbReference type="InterPro" id="IPR036388">
    <property type="entry name" value="WH-like_DNA-bd_sf"/>
</dbReference>
<dbReference type="PANTHER" id="PTHR16305:SF35">
    <property type="entry name" value="TRANSCRIPTIONAL ACTIVATOR DOMAIN"/>
    <property type="match status" value="1"/>
</dbReference>
<dbReference type="PROSITE" id="PS50043">
    <property type="entry name" value="HTH_LUXR_2"/>
    <property type="match status" value="1"/>
</dbReference>
<dbReference type="SUPFAM" id="SSF52540">
    <property type="entry name" value="P-loop containing nucleoside triphosphate hydrolases"/>
    <property type="match status" value="1"/>
</dbReference>
<name>A0ABW1G9T6_9ACTN</name>
<dbReference type="SUPFAM" id="SSF46894">
    <property type="entry name" value="C-terminal effector domain of the bipartite response regulators"/>
    <property type="match status" value="1"/>
</dbReference>
<evidence type="ECO:0000256" key="1">
    <source>
        <dbReference type="ARBA" id="ARBA00022741"/>
    </source>
</evidence>
<keyword evidence="5" id="KW-1185">Reference proteome</keyword>
<dbReference type="InterPro" id="IPR016032">
    <property type="entry name" value="Sig_transdc_resp-reg_C-effctor"/>
</dbReference>
<sequence>MGREREVDAVVRLLSAAQESGQPKVLVLTGEPGAGKSTLVDRAAAEAAARNMRTLRVRGSEGESGLCLAGAHQMLRPLLGAVDDLPERQRDALRGAFGTGPDAGTATADPLLLHLGALTLLSDAAAERPLVLLVDDAQWLDLASLDLLAFVARRLDGERICLLLAAREDGVPARFDQDFPHVTAGPLERAAAVRLLDVQPVVPQGRTRAQILRQAAGNPLALVELSRAVAHGRSVPAGSDALPLTRRLERLFAADLPLLPSATRDALLLVAAAGTARLADVLRAGPASAGVEVLVPAEQAGLIRVVDGQVTFRHPLVRSAVLDAASFADRRAAHLALAAALAAEPERRAWQLAAAAPGPDPHVADALADSAERSRARGGHAAAATALERAADLTPDPRQRAERLLAAARSAMFAGHPQWVGELTGQVSDLTDDPRVRAEASLWRGWALGVTLAHDEALAVLLAVAEATAAPAPALALGALSTAATSAYSSGDPFYQGEFARICAQLPEGAEHDAPVDAAWSRAALHPHTRRGELLPLLERARAALDPDSVGELAAVGATAWVLDETELAARLFAQAMNVLRRAGTAGTNATVAQALALSHYEAGAWSAAQAAAEDAAWMAREAGAGNVTVGSAVLLATLQALHGDHEAARDRAQQAVHGLDLRKSRNLYVRYRHALGLAALAAGDHDSAYEQLRAVFTRDFRPQAVHYHASWYCLADLAAAAVRADRVRDARSVLAAVEDALGPIRSPRIHAIVQRAAALLGDPDDAEPHFLAALADPACTQWPFELALSRLDFAEWLRRRRRVAEARPMLSGALEVFRRLGAQPWADRAAAELRAAGAPLTSPAAVVPAAELTPQERQIAELAALGLTNRDIAARLYLSPRTVGYHLHKAFPKLGIRSRAQLRDALGPATAAAPH</sequence>
<dbReference type="Pfam" id="PF13191">
    <property type="entry name" value="AAA_16"/>
    <property type="match status" value="1"/>
</dbReference>
<dbReference type="CDD" id="cd06170">
    <property type="entry name" value="LuxR_C_like"/>
    <property type="match status" value="1"/>
</dbReference>
<dbReference type="Proteomes" id="UP001596174">
    <property type="component" value="Unassembled WGS sequence"/>
</dbReference>
<dbReference type="EMBL" id="JBHSQJ010000143">
    <property type="protein sequence ID" value="MFC5911028.1"/>
    <property type="molecule type" value="Genomic_DNA"/>
</dbReference>
<dbReference type="PANTHER" id="PTHR16305">
    <property type="entry name" value="TESTICULAR SOLUBLE ADENYLYL CYCLASE"/>
    <property type="match status" value="1"/>
</dbReference>
<dbReference type="PRINTS" id="PR00038">
    <property type="entry name" value="HTHLUXR"/>
</dbReference>
<organism evidence="4 5">
    <name type="scientific">Streptacidiphilus monticola</name>
    <dbReference type="NCBI Taxonomy" id="2161674"/>
    <lineage>
        <taxon>Bacteria</taxon>
        <taxon>Bacillati</taxon>
        <taxon>Actinomycetota</taxon>
        <taxon>Actinomycetes</taxon>
        <taxon>Kitasatosporales</taxon>
        <taxon>Streptomycetaceae</taxon>
        <taxon>Streptacidiphilus</taxon>
    </lineage>
</organism>
<keyword evidence="2" id="KW-0067">ATP-binding</keyword>
<gene>
    <name evidence="4" type="ORF">ACFP3V_27965</name>
</gene>
<proteinExistence type="predicted"/>
<evidence type="ECO:0000259" key="3">
    <source>
        <dbReference type="PROSITE" id="PS50043"/>
    </source>
</evidence>
<evidence type="ECO:0000256" key="2">
    <source>
        <dbReference type="ARBA" id="ARBA00022840"/>
    </source>
</evidence>
<dbReference type="InterPro" id="IPR041664">
    <property type="entry name" value="AAA_16"/>
</dbReference>
<dbReference type="Gene3D" id="1.10.10.10">
    <property type="entry name" value="Winged helix-like DNA-binding domain superfamily/Winged helix DNA-binding domain"/>
    <property type="match status" value="1"/>
</dbReference>
<protein>
    <submittedName>
        <fullName evidence="4">AAA family ATPase</fullName>
    </submittedName>
</protein>
<evidence type="ECO:0000313" key="4">
    <source>
        <dbReference type="EMBL" id="MFC5911028.1"/>
    </source>
</evidence>
<dbReference type="InterPro" id="IPR027417">
    <property type="entry name" value="P-loop_NTPase"/>
</dbReference>
<dbReference type="RefSeq" id="WP_380589253.1">
    <property type="nucleotide sequence ID" value="NZ_JBHSQJ010000143.1"/>
</dbReference>
<dbReference type="SMART" id="SM00421">
    <property type="entry name" value="HTH_LUXR"/>
    <property type="match status" value="1"/>
</dbReference>
<reference evidence="5" key="1">
    <citation type="journal article" date="2019" name="Int. J. Syst. Evol. Microbiol.">
        <title>The Global Catalogue of Microorganisms (GCM) 10K type strain sequencing project: providing services to taxonomists for standard genome sequencing and annotation.</title>
        <authorList>
            <consortium name="The Broad Institute Genomics Platform"/>
            <consortium name="The Broad Institute Genome Sequencing Center for Infectious Disease"/>
            <person name="Wu L."/>
            <person name="Ma J."/>
        </authorList>
    </citation>
    <scope>NUCLEOTIDE SEQUENCE [LARGE SCALE GENOMIC DNA]</scope>
    <source>
        <strain evidence="5">JCM 4816</strain>
    </source>
</reference>
<dbReference type="Pfam" id="PF00196">
    <property type="entry name" value="GerE"/>
    <property type="match status" value="1"/>
</dbReference>
<feature type="domain" description="HTH luxR-type" evidence="3">
    <location>
        <begin position="846"/>
        <end position="912"/>
    </location>
</feature>
<accession>A0ABW1G9T6</accession>
<evidence type="ECO:0000313" key="5">
    <source>
        <dbReference type="Proteomes" id="UP001596174"/>
    </source>
</evidence>
<keyword evidence="1" id="KW-0547">Nucleotide-binding</keyword>
<comment type="caution">
    <text evidence="4">The sequence shown here is derived from an EMBL/GenBank/DDBJ whole genome shotgun (WGS) entry which is preliminary data.</text>
</comment>
<dbReference type="InterPro" id="IPR000792">
    <property type="entry name" value="Tscrpt_reg_LuxR_C"/>
</dbReference>
<dbReference type="Gene3D" id="3.40.50.300">
    <property type="entry name" value="P-loop containing nucleotide triphosphate hydrolases"/>
    <property type="match status" value="1"/>
</dbReference>